<evidence type="ECO:0000313" key="7">
    <source>
        <dbReference type="EMBL" id="RPF42423.1"/>
    </source>
</evidence>
<reference evidence="7 8" key="1">
    <citation type="submission" date="2018-11" db="EMBL/GenBank/DDBJ databases">
        <title>Genomic Encyclopedia of Type Strains, Phase IV (KMG-IV): sequencing the most valuable type-strain genomes for metagenomic binning, comparative biology and taxonomic classification.</title>
        <authorList>
            <person name="Goeker M."/>
        </authorList>
    </citation>
    <scope>NUCLEOTIDE SEQUENCE [LARGE SCALE GENOMIC DNA]</scope>
    <source>
        <strain evidence="7 8">DSM 102936</strain>
    </source>
</reference>
<dbReference type="Gene3D" id="2.40.30.170">
    <property type="match status" value="1"/>
</dbReference>
<dbReference type="Gene3D" id="2.40.50.100">
    <property type="match status" value="1"/>
</dbReference>
<comment type="similarity">
    <text evidence="1">Belongs to the membrane fusion protein (MFP) (TC 8.A.1) family.</text>
</comment>
<feature type="domain" description="CusB-like beta-barrel" evidence="5">
    <location>
        <begin position="216"/>
        <end position="290"/>
    </location>
</feature>
<feature type="domain" description="YknX-like C-terminal permuted SH3-like" evidence="6">
    <location>
        <begin position="295"/>
        <end position="363"/>
    </location>
</feature>
<feature type="chain" id="PRO_5039277539" evidence="3">
    <location>
        <begin position="24"/>
        <end position="366"/>
    </location>
</feature>
<dbReference type="EMBL" id="RKRE01000003">
    <property type="protein sequence ID" value="RPF42423.1"/>
    <property type="molecule type" value="Genomic_DNA"/>
</dbReference>
<dbReference type="RefSeq" id="WP_170157764.1">
    <property type="nucleotide sequence ID" value="NZ_RKRE01000003.1"/>
</dbReference>
<dbReference type="SUPFAM" id="SSF111369">
    <property type="entry name" value="HlyD-like secretion proteins"/>
    <property type="match status" value="1"/>
</dbReference>
<dbReference type="GO" id="GO:0015562">
    <property type="term" value="F:efflux transmembrane transporter activity"/>
    <property type="evidence" value="ECO:0007669"/>
    <property type="project" value="TreeGrafter"/>
</dbReference>
<name>A0A3N5AD01_9THEO</name>
<keyword evidence="3" id="KW-0732">Signal</keyword>
<evidence type="ECO:0000259" key="5">
    <source>
        <dbReference type="Pfam" id="PF25954"/>
    </source>
</evidence>
<dbReference type="Pfam" id="PF25917">
    <property type="entry name" value="BSH_RND"/>
    <property type="match status" value="1"/>
</dbReference>
<sequence length="366" mass="38878">MGKKNFFRSATLLLALLITGALCSGCPQKTAPAQKAVEKPVAVKTAPVVAGAITPALTITGTVTGEKEVELNARTQGTVTAFNVRAGDRVRAGQVLAVLESENQRLTVAKAQEQVNNARINLEKARLAFARADALYQEEAIAQAEWENARFMLESAETAYNAARADLQLAEKTVRDATITAPCSGSVVETFVAAGQTVFPGTKLLTLVDDTRLKVKATIAAPQLRLVFPEQRGTFTTPACPGKAFPCTVKTVGSVANPANRAFTIELLLPATARQSLKPGIFGYVRLQTAPIKGTVIPRAAIITQDETGTATIFTVKKGKARVQKIKTGQSDARNILVLEGLKPGERVVVFGQNLLQDGTPVTEGE</sequence>
<dbReference type="Pfam" id="PF25954">
    <property type="entry name" value="Beta-barrel_RND_2"/>
    <property type="match status" value="1"/>
</dbReference>
<evidence type="ECO:0000256" key="2">
    <source>
        <dbReference type="SAM" id="Coils"/>
    </source>
</evidence>
<dbReference type="AlphaFoldDB" id="A0A3N5AD01"/>
<evidence type="ECO:0000313" key="8">
    <source>
        <dbReference type="Proteomes" id="UP000282654"/>
    </source>
</evidence>
<proteinExistence type="inferred from homology"/>
<dbReference type="GO" id="GO:1990281">
    <property type="term" value="C:efflux pump complex"/>
    <property type="evidence" value="ECO:0007669"/>
    <property type="project" value="TreeGrafter"/>
</dbReference>
<dbReference type="NCBIfam" id="TIGR01730">
    <property type="entry name" value="RND_mfp"/>
    <property type="match status" value="1"/>
</dbReference>
<dbReference type="Proteomes" id="UP000282654">
    <property type="component" value="Unassembled WGS sequence"/>
</dbReference>
<dbReference type="InterPro" id="IPR058792">
    <property type="entry name" value="Beta-barrel_RND_2"/>
</dbReference>
<dbReference type="Pfam" id="PF25989">
    <property type="entry name" value="YknX_C"/>
    <property type="match status" value="1"/>
</dbReference>
<feature type="domain" description="Multidrug resistance protein MdtA-like barrel-sandwich hybrid" evidence="4">
    <location>
        <begin position="68"/>
        <end position="207"/>
    </location>
</feature>
<gene>
    <name evidence="7" type="ORF">EDD75_1524</name>
</gene>
<evidence type="ECO:0000259" key="4">
    <source>
        <dbReference type="Pfam" id="PF25917"/>
    </source>
</evidence>
<dbReference type="Gene3D" id="1.10.287.470">
    <property type="entry name" value="Helix hairpin bin"/>
    <property type="match status" value="1"/>
</dbReference>
<dbReference type="InterPro" id="IPR058625">
    <property type="entry name" value="MdtA-like_BSH"/>
</dbReference>
<evidence type="ECO:0000256" key="1">
    <source>
        <dbReference type="ARBA" id="ARBA00009477"/>
    </source>
</evidence>
<accession>A0A3N5AD01</accession>
<keyword evidence="2" id="KW-0175">Coiled coil</keyword>
<dbReference type="PANTHER" id="PTHR30469:SF15">
    <property type="entry name" value="HLYD FAMILY OF SECRETION PROTEINS"/>
    <property type="match status" value="1"/>
</dbReference>
<evidence type="ECO:0000256" key="3">
    <source>
        <dbReference type="SAM" id="SignalP"/>
    </source>
</evidence>
<feature type="signal peptide" evidence="3">
    <location>
        <begin position="1"/>
        <end position="23"/>
    </location>
</feature>
<feature type="coiled-coil region" evidence="2">
    <location>
        <begin position="101"/>
        <end position="128"/>
    </location>
</feature>
<comment type="caution">
    <text evidence="7">The sequence shown here is derived from an EMBL/GenBank/DDBJ whole genome shotgun (WGS) entry which is preliminary data.</text>
</comment>
<dbReference type="InterPro" id="IPR006143">
    <property type="entry name" value="RND_pump_MFP"/>
</dbReference>
<evidence type="ECO:0000259" key="6">
    <source>
        <dbReference type="Pfam" id="PF25989"/>
    </source>
</evidence>
<dbReference type="PANTHER" id="PTHR30469">
    <property type="entry name" value="MULTIDRUG RESISTANCE PROTEIN MDTA"/>
    <property type="match status" value="1"/>
</dbReference>
<dbReference type="Gene3D" id="2.40.420.20">
    <property type="match status" value="1"/>
</dbReference>
<keyword evidence="8" id="KW-1185">Reference proteome</keyword>
<organism evidence="7 8">
    <name type="scientific">Thermodesulfitimonas autotrophica</name>
    <dbReference type="NCBI Taxonomy" id="1894989"/>
    <lineage>
        <taxon>Bacteria</taxon>
        <taxon>Bacillati</taxon>
        <taxon>Bacillota</taxon>
        <taxon>Clostridia</taxon>
        <taxon>Thermoanaerobacterales</taxon>
        <taxon>Thermoanaerobacteraceae</taxon>
        <taxon>Thermodesulfitimonas</taxon>
    </lineage>
</organism>
<dbReference type="InterPro" id="IPR058637">
    <property type="entry name" value="YknX-like_C"/>
</dbReference>
<protein>
    <submittedName>
        <fullName evidence="7">RND family efflux transporter MFP subunit</fullName>
    </submittedName>
</protein>